<feature type="domain" description="TF-B3" evidence="7">
    <location>
        <begin position="291"/>
        <end position="387"/>
    </location>
</feature>
<dbReference type="Pfam" id="PF02362">
    <property type="entry name" value="B3"/>
    <property type="match status" value="8"/>
</dbReference>
<feature type="domain" description="TF-B3" evidence="7">
    <location>
        <begin position="1400"/>
        <end position="1439"/>
    </location>
</feature>
<feature type="region of interest" description="Disordered" evidence="6">
    <location>
        <begin position="226"/>
        <end position="282"/>
    </location>
</feature>
<evidence type="ECO:0000256" key="4">
    <source>
        <dbReference type="ARBA" id="ARBA00023163"/>
    </source>
</evidence>
<name>A0A7J9KXR8_GOSSC</name>
<accession>A0A7J9KXR8</accession>
<keyword evidence="4" id="KW-0804">Transcription</keyword>
<dbReference type="GO" id="GO:0003677">
    <property type="term" value="F:DNA binding"/>
    <property type="evidence" value="ECO:0007669"/>
    <property type="project" value="UniProtKB-KW"/>
</dbReference>
<dbReference type="PANTHER" id="PTHR31391">
    <property type="entry name" value="B3 DOMAIN-CONTAINING PROTEIN OS11G0197600-RELATED"/>
    <property type="match status" value="1"/>
</dbReference>
<reference evidence="8 9" key="1">
    <citation type="journal article" date="2019" name="Genome Biol. Evol.">
        <title>Insights into the evolution of the New World diploid cottons (Gossypium, subgenus Houzingenia) based on genome sequencing.</title>
        <authorList>
            <person name="Grover C.E."/>
            <person name="Arick M.A. 2nd"/>
            <person name="Thrash A."/>
            <person name="Conover J.L."/>
            <person name="Sanders W.S."/>
            <person name="Peterson D.G."/>
            <person name="Frelichowski J.E."/>
            <person name="Scheffler J.A."/>
            <person name="Scheffler B.E."/>
            <person name="Wendel J.F."/>
        </authorList>
    </citation>
    <scope>NUCLEOTIDE SEQUENCE [LARGE SCALE GENOMIC DNA]</scope>
    <source>
        <strain evidence="8">1</strain>
        <tissue evidence="8">Leaf</tissue>
    </source>
</reference>
<feature type="domain" description="TF-B3" evidence="7">
    <location>
        <begin position="428"/>
        <end position="521"/>
    </location>
</feature>
<evidence type="ECO:0000256" key="2">
    <source>
        <dbReference type="ARBA" id="ARBA00023015"/>
    </source>
</evidence>
<feature type="domain" description="TF-B3" evidence="7">
    <location>
        <begin position="978"/>
        <end position="1075"/>
    </location>
</feature>
<dbReference type="Gene3D" id="2.40.330.10">
    <property type="entry name" value="DNA-binding pseudobarrel domain"/>
    <property type="match status" value="9"/>
</dbReference>
<evidence type="ECO:0000256" key="5">
    <source>
        <dbReference type="ARBA" id="ARBA00023242"/>
    </source>
</evidence>
<keyword evidence="3" id="KW-0238">DNA-binding</keyword>
<feature type="domain" description="TF-B3" evidence="7">
    <location>
        <begin position="612"/>
        <end position="711"/>
    </location>
</feature>
<dbReference type="Proteomes" id="UP000593576">
    <property type="component" value="Unassembled WGS sequence"/>
</dbReference>
<evidence type="ECO:0000256" key="1">
    <source>
        <dbReference type="ARBA" id="ARBA00004123"/>
    </source>
</evidence>
<evidence type="ECO:0000256" key="3">
    <source>
        <dbReference type="ARBA" id="ARBA00023125"/>
    </source>
</evidence>
<feature type="domain" description="TF-B3" evidence="7">
    <location>
        <begin position="1250"/>
        <end position="1349"/>
    </location>
</feature>
<organism evidence="8 9">
    <name type="scientific">Gossypium schwendimanii</name>
    <name type="common">Cotton</name>
    <dbReference type="NCBI Taxonomy" id="34291"/>
    <lineage>
        <taxon>Eukaryota</taxon>
        <taxon>Viridiplantae</taxon>
        <taxon>Streptophyta</taxon>
        <taxon>Embryophyta</taxon>
        <taxon>Tracheophyta</taxon>
        <taxon>Spermatophyta</taxon>
        <taxon>Magnoliopsida</taxon>
        <taxon>eudicotyledons</taxon>
        <taxon>Gunneridae</taxon>
        <taxon>Pentapetalae</taxon>
        <taxon>rosids</taxon>
        <taxon>malvids</taxon>
        <taxon>Malvales</taxon>
        <taxon>Malvaceae</taxon>
        <taxon>Malvoideae</taxon>
        <taxon>Gossypium</taxon>
    </lineage>
</organism>
<keyword evidence="9" id="KW-1185">Reference proteome</keyword>
<evidence type="ECO:0000313" key="8">
    <source>
        <dbReference type="EMBL" id="MBA0851263.1"/>
    </source>
</evidence>
<evidence type="ECO:0000256" key="6">
    <source>
        <dbReference type="SAM" id="MobiDB-lite"/>
    </source>
</evidence>
<sequence>MYELEGGMIKPGQAPGIDTEVRRSFKRIPPAFVKYVLKGNVPTMFTLYSDSGNPWRVRVMVEQGSYFFNSGWSKFVKHHNLEIGDFLVFFLVDTSTFDVLIYNGTACAKNIILAAKKRKCLPPLANRQIEETPSQKCASVSKKPRAVYRARSVSQEVESITEVTRKHVSFVMVVKKYHKYFAVRLGGGWSQFLHENEIVVGDTLLFEHIPSKGNLVHVQIVNKDRYRNRGRRNKQADASVKNTSPAAKRPRVRPCKQIEEPPSTKHAPSSKRTKGESIGNDEIVSEFTPKKASFVMVLKEYQKYSAVVPTSFAKEMGLAEKPSTIIKNSKGRKWLLNTIVDAKSQVRLGAGWSQFVQENKLELGDTLLFQHIPNTGNVINLTIICKVGDGNNRKRNNSKRLIRSYSSMASSSHQQGNSHLKFISSSPYFFKIFLQDTTQNGKLGIPRKFMKNHGNSMSSPAMLSFPSGAVWKVELTKSDGKIWLENGWLEFSNHYSLDIGHLLVFRCVGNSNFHVIIFDKSASEMQYPYTRKQEINHKSPCPQSIRMMRSTDSAMKTECNLKSAQQFGHNGKGDKSKSHCRIQRLKAYAKVKALERASNTCKSENPFFLVAMYPSYVDCCHDKRRRLTIPTEFVREHLMKEHRSVTLCNSSGKTWIANYKQSQLGKNQYSYLQSGWGTFVRDNNIQVNDVCAFELINSTEISLKVVIYKGQHANCHQILASEMQYPYARDNHSQSDEILEQNIEESEDDGTTEILEVISPSLKIREELQLPCPRSHKMMRSTNSAIKTKTVCNGIKGDKRTSHHTIGQLKTQEKFKALERVRNIFKSENPFFLLVIQPSYVALGHTTNFKLAIPCNFVKENLMKKHWSVILCNSSGKTRIATFKQGKIGKKPTSYLIAGCGTFARDNNIQVGDVCAFELINSIDIAFKVVTYQGQHANEPPVKHKAPSYASQGCPEPLTALEKAKAFQTGAFKSENPFFVVVLQPSYVHENKLSVPMNFARKYLTMMHKKVLHLLSGENSWPVIYDPRFEWSYVFLCNGWHRFAVDNNLEVGDVCVFELTGGIETSMKVTIYKKQAIEDENLGSSLVVEDGHDGLSDCVLPVSLVRYDGNSNFHVVIFDRTATEILYPYTRYNHIHRRSNIDKSKDDDCTQNLEDISTSRKLREKSQMPCPQPCKMMHSTNSAIKTEIECDGKSEFLAQQIRYEGCPARNGDKSTRHRIIQQLKPHEKDDALERASKTFKSENPFFLVVMQPSYVGLSHSKGYRLAIPANFVRKHLMKKLCSITLCNSSGKTWIVTFKNYQIGKRRTSYLLTGWGTFVHDNNIRVGDACAFELINSIEISFNVVIYQGPHTKCYQSLSSTNIIHPMKRKDQSYASPSGSETLTALEKAEAFQVARANAIFGSGWRRFSHDNKLEVGDSCVFELIMAAETSMKVTIYKKQAVKDSSLGK</sequence>
<comment type="caution">
    <text evidence="8">The sequence shown here is derived from an EMBL/GenBank/DDBJ whole genome shotgun (WGS) entry which is preliminary data.</text>
</comment>
<comment type="subcellular location">
    <subcellularLocation>
        <location evidence="1">Nucleus</location>
    </subcellularLocation>
</comment>
<dbReference type="InterPro" id="IPR003340">
    <property type="entry name" value="B3_DNA-bd"/>
</dbReference>
<dbReference type="PANTHER" id="PTHR31391:SF106">
    <property type="entry name" value="B3 DOMAIN-CONTAINING PROTEIN OS01G0723500"/>
    <property type="match status" value="1"/>
</dbReference>
<dbReference type="OrthoDB" id="953427at2759"/>
<gene>
    <name evidence="8" type="ORF">Goshw_016392</name>
</gene>
<evidence type="ECO:0000313" key="9">
    <source>
        <dbReference type="Proteomes" id="UP000593576"/>
    </source>
</evidence>
<dbReference type="EMBL" id="JABFAF010000003">
    <property type="protein sequence ID" value="MBA0851263.1"/>
    <property type="molecule type" value="Genomic_DNA"/>
</dbReference>
<dbReference type="GO" id="GO:0005634">
    <property type="term" value="C:nucleus"/>
    <property type="evidence" value="ECO:0007669"/>
    <property type="project" value="UniProtKB-SubCell"/>
</dbReference>
<keyword evidence="5" id="KW-0539">Nucleus</keyword>
<dbReference type="InterPro" id="IPR015300">
    <property type="entry name" value="DNA-bd_pseudobarrel_sf"/>
</dbReference>
<dbReference type="SMART" id="SM01019">
    <property type="entry name" value="B3"/>
    <property type="match status" value="9"/>
</dbReference>
<protein>
    <recommendedName>
        <fullName evidence="7">TF-B3 domain-containing protein</fullName>
    </recommendedName>
</protein>
<keyword evidence="2" id="KW-0805">Transcription regulation</keyword>
<dbReference type="PROSITE" id="PS50863">
    <property type="entry name" value="B3"/>
    <property type="match status" value="7"/>
</dbReference>
<feature type="domain" description="TF-B3" evidence="7">
    <location>
        <begin position="28"/>
        <end position="105"/>
    </location>
</feature>
<evidence type="ECO:0000259" key="7">
    <source>
        <dbReference type="PROSITE" id="PS50863"/>
    </source>
</evidence>
<dbReference type="CDD" id="cd10017">
    <property type="entry name" value="B3_DNA"/>
    <property type="match status" value="8"/>
</dbReference>
<dbReference type="InterPro" id="IPR044837">
    <property type="entry name" value="REM16-like"/>
</dbReference>
<dbReference type="SUPFAM" id="SSF101936">
    <property type="entry name" value="DNA-binding pseudobarrel domain"/>
    <property type="match status" value="9"/>
</dbReference>
<proteinExistence type="predicted"/>